<accession>A0ABN9T018</accession>
<evidence type="ECO:0000256" key="1">
    <source>
        <dbReference type="SAM" id="MobiDB-lite"/>
    </source>
</evidence>
<gene>
    <name evidence="2" type="ORF">PCOR1329_LOCUS34192</name>
</gene>
<protein>
    <submittedName>
        <fullName evidence="2">Uncharacterized protein</fullName>
    </submittedName>
</protein>
<comment type="caution">
    <text evidence="2">The sequence shown here is derived from an EMBL/GenBank/DDBJ whole genome shotgun (WGS) entry which is preliminary data.</text>
</comment>
<dbReference type="EMBL" id="CAUYUJ010014205">
    <property type="protein sequence ID" value="CAK0838171.1"/>
    <property type="molecule type" value="Genomic_DNA"/>
</dbReference>
<reference evidence="2" key="1">
    <citation type="submission" date="2023-10" db="EMBL/GenBank/DDBJ databases">
        <authorList>
            <person name="Chen Y."/>
            <person name="Shah S."/>
            <person name="Dougan E. K."/>
            <person name="Thang M."/>
            <person name="Chan C."/>
        </authorList>
    </citation>
    <scope>NUCLEOTIDE SEQUENCE [LARGE SCALE GENOMIC DNA]</scope>
</reference>
<organism evidence="2 3">
    <name type="scientific">Prorocentrum cordatum</name>
    <dbReference type="NCBI Taxonomy" id="2364126"/>
    <lineage>
        <taxon>Eukaryota</taxon>
        <taxon>Sar</taxon>
        <taxon>Alveolata</taxon>
        <taxon>Dinophyceae</taxon>
        <taxon>Prorocentrales</taxon>
        <taxon>Prorocentraceae</taxon>
        <taxon>Prorocentrum</taxon>
    </lineage>
</organism>
<name>A0ABN9T018_9DINO</name>
<dbReference type="Proteomes" id="UP001189429">
    <property type="component" value="Unassembled WGS sequence"/>
</dbReference>
<evidence type="ECO:0000313" key="3">
    <source>
        <dbReference type="Proteomes" id="UP001189429"/>
    </source>
</evidence>
<keyword evidence="3" id="KW-1185">Reference proteome</keyword>
<proteinExistence type="predicted"/>
<evidence type="ECO:0000313" key="2">
    <source>
        <dbReference type="EMBL" id="CAK0838171.1"/>
    </source>
</evidence>
<feature type="region of interest" description="Disordered" evidence="1">
    <location>
        <begin position="1"/>
        <end position="21"/>
    </location>
</feature>
<sequence length="116" mass="13058">MYPWPCRGTGSSTPKTPRWDGFSEKMQDEPALAEQTVICPEDLTNKLQGIMADWVFDGVQARQEAASTVDVVDLEEAICELLDDVLEAWEEVDILRRRGTEIRAGVKMPKEKLGTF</sequence>